<evidence type="ECO:0000256" key="6">
    <source>
        <dbReference type="ARBA" id="ARBA00023274"/>
    </source>
</evidence>
<dbReference type="InterPro" id="IPR019189">
    <property type="entry name" value="Ribosomal_mL41"/>
</dbReference>
<keyword evidence="8" id="KW-1185">Reference proteome</keyword>
<dbReference type="GO" id="GO:0006412">
    <property type="term" value="P:translation"/>
    <property type="evidence" value="ECO:0007669"/>
    <property type="project" value="TreeGrafter"/>
</dbReference>
<keyword evidence="4" id="KW-0689">Ribosomal protein</keyword>
<evidence type="ECO:0000256" key="5">
    <source>
        <dbReference type="ARBA" id="ARBA00023128"/>
    </source>
</evidence>
<dbReference type="OrthoDB" id="408933at2759"/>
<keyword evidence="6" id="KW-0687">Ribonucleoprotein</keyword>
<reference evidence="7" key="1">
    <citation type="journal article" date="2020" name="Stud. Mycol.">
        <title>101 Dothideomycetes genomes: a test case for predicting lifestyles and emergence of pathogens.</title>
        <authorList>
            <person name="Haridas S."/>
            <person name="Albert R."/>
            <person name="Binder M."/>
            <person name="Bloem J."/>
            <person name="Labutti K."/>
            <person name="Salamov A."/>
            <person name="Andreopoulos B."/>
            <person name="Baker S."/>
            <person name="Barry K."/>
            <person name="Bills G."/>
            <person name="Bluhm B."/>
            <person name="Cannon C."/>
            <person name="Castanera R."/>
            <person name="Culley D."/>
            <person name="Daum C."/>
            <person name="Ezra D."/>
            <person name="Gonzalez J."/>
            <person name="Henrissat B."/>
            <person name="Kuo A."/>
            <person name="Liang C."/>
            <person name="Lipzen A."/>
            <person name="Lutzoni F."/>
            <person name="Magnuson J."/>
            <person name="Mondo S."/>
            <person name="Nolan M."/>
            <person name="Ohm R."/>
            <person name="Pangilinan J."/>
            <person name="Park H.-J."/>
            <person name="Ramirez L."/>
            <person name="Alfaro M."/>
            <person name="Sun H."/>
            <person name="Tritt A."/>
            <person name="Yoshinaga Y."/>
            <person name="Zwiers L.-H."/>
            <person name="Turgeon B."/>
            <person name="Goodwin S."/>
            <person name="Spatafora J."/>
            <person name="Crous P."/>
            <person name="Grigoriev I."/>
        </authorList>
    </citation>
    <scope>NUCLEOTIDE SEQUENCE</scope>
    <source>
        <strain evidence="7">CBS 207.26</strain>
    </source>
</reference>
<evidence type="ECO:0000313" key="7">
    <source>
        <dbReference type="EMBL" id="KAF2193467.1"/>
    </source>
</evidence>
<keyword evidence="3" id="KW-0809">Transit peptide</keyword>
<comment type="subcellular location">
    <subcellularLocation>
        <location evidence="1">Mitochondrion</location>
    </subcellularLocation>
</comment>
<organism evidence="7 8">
    <name type="scientific">Zopfia rhizophila CBS 207.26</name>
    <dbReference type="NCBI Taxonomy" id="1314779"/>
    <lineage>
        <taxon>Eukaryota</taxon>
        <taxon>Fungi</taxon>
        <taxon>Dikarya</taxon>
        <taxon>Ascomycota</taxon>
        <taxon>Pezizomycotina</taxon>
        <taxon>Dothideomycetes</taxon>
        <taxon>Dothideomycetes incertae sedis</taxon>
        <taxon>Zopfiaceae</taxon>
        <taxon>Zopfia</taxon>
    </lineage>
</organism>
<name>A0A6A6EMQ0_9PEZI</name>
<dbReference type="Proteomes" id="UP000800200">
    <property type="component" value="Unassembled WGS sequence"/>
</dbReference>
<protein>
    <recommendedName>
        <fullName evidence="9">50S ribosomal protein-like protein YmL27</fullName>
    </recommendedName>
</protein>
<gene>
    <name evidence="7" type="ORF">K469DRAFT_550185</name>
</gene>
<dbReference type="EMBL" id="ML994613">
    <property type="protein sequence ID" value="KAF2193467.1"/>
    <property type="molecule type" value="Genomic_DNA"/>
</dbReference>
<evidence type="ECO:0008006" key="9">
    <source>
        <dbReference type="Google" id="ProtNLM"/>
    </source>
</evidence>
<dbReference type="GO" id="GO:0003735">
    <property type="term" value="F:structural constituent of ribosome"/>
    <property type="evidence" value="ECO:0007669"/>
    <property type="project" value="InterPro"/>
</dbReference>
<evidence type="ECO:0000313" key="8">
    <source>
        <dbReference type="Proteomes" id="UP000800200"/>
    </source>
</evidence>
<dbReference type="Pfam" id="PF09809">
    <property type="entry name" value="MRP-L27"/>
    <property type="match status" value="1"/>
</dbReference>
<dbReference type="AlphaFoldDB" id="A0A6A6EMQ0"/>
<sequence length="103" mass="11961">MFKPTAPLFRRVRRLALTTKMTNKGFYKGNRVGSTGWISKFGNFHVDWNKVRTYVAPHGLRESILTPFVTKRIEKEKWSGPEGENPMSGKVYLERWKTENGVD</sequence>
<comment type="similarity">
    <text evidence="2">Belongs to the mitochondrion-specific ribosomal protein mL41 family.</text>
</comment>
<evidence type="ECO:0000256" key="1">
    <source>
        <dbReference type="ARBA" id="ARBA00004173"/>
    </source>
</evidence>
<dbReference type="GO" id="GO:0005762">
    <property type="term" value="C:mitochondrial large ribosomal subunit"/>
    <property type="evidence" value="ECO:0007669"/>
    <property type="project" value="InterPro"/>
</dbReference>
<accession>A0A6A6EMQ0</accession>
<evidence type="ECO:0000256" key="4">
    <source>
        <dbReference type="ARBA" id="ARBA00022980"/>
    </source>
</evidence>
<dbReference type="PANTHER" id="PTHR21338:SF0">
    <property type="entry name" value="LARGE RIBOSOMAL SUBUNIT PROTEIN ML41"/>
    <property type="match status" value="1"/>
</dbReference>
<proteinExistence type="inferred from homology"/>
<dbReference type="PANTHER" id="PTHR21338">
    <property type="entry name" value="MITOCHONDRIAL RIBOSOMAL PROTEIN L41"/>
    <property type="match status" value="1"/>
</dbReference>
<evidence type="ECO:0000256" key="3">
    <source>
        <dbReference type="ARBA" id="ARBA00022946"/>
    </source>
</evidence>
<evidence type="ECO:0000256" key="2">
    <source>
        <dbReference type="ARBA" id="ARBA00010152"/>
    </source>
</evidence>
<keyword evidence="5" id="KW-0496">Mitochondrion</keyword>